<feature type="transmembrane region" description="Helical" evidence="4">
    <location>
        <begin position="56"/>
        <end position="75"/>
    </location>
</feature>
<dbReference type="Pfam" id="PF07690">
    <property type="entry name" value="MFS_1"/>
    <property type="match status" value="1"/>
</dbReference>
<evidence type="ECO:0000256" key="1">
    <source>
        <dbReference type="ARBA" id="ARBA00022692"/>
    </source>
</evidence>
<keyword evidence="1 4" id="KW-0812">Transmembrane</keyword>
<dbReference type="PANTHER" id="PTHR11360:SF284">
    <property type="entry name" value="EG:103B4.3 PROTEIN-RELATED"/>
    <property type="match status" value="1"/>
</dbReference>
<evidence type="ECO:0000256" key="2">
    <source>
        <dbReference type="ARBA" id="ARBA00022989"/>
    </source>
</evidence>
<reference evidence="6" key="1">
    <citation type="journal article" date="2014" name="Int. J. Syst. Evol. Microbiol.">
        <title>Complete genome sequence of Corynebacterium casei LMG S-19264T (=DSM 44701T), isolated from a smear-ripened cheese.</title>
        <authorList>
            <consortium name="US DOE Joint Genome Institute (JGI-PGF)"/>
            <person name="Walter F."/>
            <person name="Albersmeier A."/>
            <person name="Kalinowski J."/>
            <person name="Ruckert C."/>
        </authorList>
    </citation>
    <scope>NUCLEOTIDE SEQUENCE</scope>
    <source>
        <strain evidence="6">KCTC 12711</strain>
    </source>
</reference>
<feature type="domain" description="Major facilitator superfamily (MFS) profile" evidence="5">
    <location>
        <begin position="1"/>
        <end position="399"/>
    </location>
</feature>
<organism evidence="6 7">
    <name type="scientific">Arenicella chitinivorans</name>
    <dbReference type="NCBI Taxonomy" id="1329800"/>
    <lineage>
        <taxon>Bacteria</taxon>
        <taxon>Pseudomonadati</taxon>
        <taxon>Pseudomonadota</taxon>
        <taxon>Gammaproteobacteria</taxon>
        <taxon>Arenicellales</taxon>
        <taxon>Arenicellaceae</taxon>
        <taxon>Arenicella</taxon>
    </lineage>
</organism>
<comment type="caution">
    <text evidence="6">The sequence shown here is derived from an EMBL/GenBank/DDBJ whole genome shotgun (WGS) entry which is preliminary data.</text>
</comment>
<dbReference type="AlphaFoldDB" id="A0A918S2Q2"/>
<feature type="transmembrane region" description="Helical" evidence="4">
    <location>
        <begin position="263"/>
        <end position="282"/>
    </location>
</feature>
<feature type="transmembrane region" description="Helical" evidence="4">
    <location>
        <begin position="198"/>
        <end position="220"/>
    </location>
</feature>
<evidence type="ECO:0000256" key="3">
    <source>
        <dbReference type="ARBA" id="ARBA00023136"/>
    </source>
</evidence>
<keyword evidence="3 4" id="KW-0472">Membrane</keyword>
<dbReference type="Gene3D" id="1.20.1250.20">
    <property type="entry name" value="MFS general substrate transporter like domains"/>
    <property type="match status" value="1"/>
</dbReference>
<evidence type="ECO:0000313" key="6">
    <source>
        <dbReference type="EMBL" id="GHA20164.1"/>
    </source>
</evidence>
<feature type="transmembrane region" description="Helical" evidence="4">
    <location>
        <begin position="288"/>
        <end position="314"/>
    </location>
</feature>
<sequence length="407" mass="43380">MMSFGFRSSFGLFVKPMSEFHGWGRDTIATALAIQNLSWGIVAVFAGGLADRFGNLRIILAAVAMYAAGILWMAFASDSVALNASAGVLVGAGVAGTSFGIVIPALMRAVPKERQPWVAGVATAAGSMGQFLLVPFSQTLIDVFGWFSSLQILSGVTLLMVVLAIPLAPYSGSNEVHTGQADQPVMDAVREAFQHKHYVLLVLGFYVCGFHLAFITVHLPAYLSDLGFTAKIGAMSLAAIGVSNMIGSYMSGVWSGRWPKQSMLAWIYLLRAVVIAIFVVLPPSLGSILFFSVGIGLLWLATVPPTSGLVAVMFGTRYMALLYGIVFLSHQLGSFTGVYLGGFLYEQSDAFVAVSAFCGQYLGFASFGDASRYDLVWLINILLGVLAAVIHLPIRERAVGRFAQASA</sequence>
<dbReference type="Proteomes" id="UP000614811">
    <property type="component" value="Unassembled WGS sequence"/>
</dbReference>
<proteinExistence type="predicted"/>
<protein>
    <submittedName>
        <fullName evidence="6">MFS transporter</fullName>
    </submittedName>
</protein>
<evidence type="ECO:0000256" key="4">
    <source>
        <dbReference type="SAM" id="Phobius"/>
    </source>
</evidence>
<feature type="transmembrane region" description="Helical" evidence="4">
    <location>
        <begin position="321"/>
        <end position="344"/>
    </location>
</feature>
<dbReference type="InterPro" id="IPR011701">
    <property type="entry name" value="MFS"/>
</dbReference>
<dbReference type="PROSITE" id="PS50850">
    <property type="entry name" value="MFS"/>
    <property type="match status" value="1"/>
</dbReference>
<evidence type="ECO:0000313" key="7">
    <source>
        <dbReference type="Proteomes" id="UP000614811"/>
    </source>
</evidence>
<dbReference type="GO" id="GO:0022857">
    <property type="term" value="F:transmembrane transporter activity"/>
    <property type="evidence" value="ECO:0007669"/>
    <property type="project" value="InterPro"/>
</dbReference>
<feature type="transmembrane region" description="Helical" evidence="4">
    <location>
        <begin position="143"/>
        <end position="165"/>
    </location>
</feature>
<feature type="transmembrane region" description="Helical" evidence="4">
    <location>
        <begin position="81"/>
        <end position="105"/>
    </location>
</feature>
<dbReference type="InterPro" id="IPR036259">
    <property type="entry name" value="MFS_trans_sf"/>
</dbReference>
<feature type="transmembrane region" description="Helical" evidence="4">
    <location>
        <begin position="117"/>
        <end position="137"/>
    </location>
</feature>
<dbReference type="InterPro" id="IPR020846">
    <property type="entry name" value="MFS_dom"/>
</dbReference>
<evidence type="ECO:0000259" key="5">
    <source>
        <dbReference type="PROSITE" id="PS50850"/>
    </source>
</evidence>
<keyword evidence="7" id="KW-1185">Reference proteome</keyword>
<dbReference type="EMBL" id="BMXA01000008">
    <property type="protein sequence ID" value="GHA20164.1"/>
    <property type="molecule type" value="Genomic_DNA"/>
</dbReference>
<dbReference type="SUPFAM" id="SSF103473">
    <property type="entry name" value="MFS general substrate transporter"/>
    <property type="match status" value="1"/>
</dbReference>
<dbReference type="InterPro" id="IPR050327">
    <property type="entry name" value="Proton-linked_MCT"/>
</dbReference>
<accession>A0A918S2Q2</accession>
<feature type="transmembrane region" description="Helical" evidence="4">
    <location>
        <begin position="375"/>
        <end position="394"/>
    </location>
</feature>
<dbReference type="PANTHER" id="PTHR11360">
    <property type="entry name" value="MONOCARBOXYLATE TRANSPORTER"/>
    <property type="match status" value="1"/>
</dbReference>
<keyword evidence="2 4" id="KW-1133">Transmembrane helix</keyword>
<feature type="transmembrane region" description="Helical" evidence="4">
    <location>
        <begin position="28"/>
        <end position="49"/>
    </location>
</feature>
<reference evidence="6" key="2">
    <citation type="submission" date="2020-09" db="EMBL/GenBank/DDBJ databases">
        <authorList>
            <person name="Sun Q."/>
            <person name="Kim S."/>
        </authorList>
    </citation>
    <scope>NUCLEOTIDE SEQUENCE</scope>
    <source>
        <strain evidence="6">KCTC 12711</strain>
    </source>
</reference>
<gene>
    <name evidence="6" type="ORF">GCM10008090_32590</name>
</gene>
<name>A0A918S2Q2_9GAMM</name>
<feature type="transmembrane region" description="Helical" evidence="4">
    <location>
        <begin position="232"/>
        <end position="251"/>
    </location>
</feature>
<dbReference type="CDD" id="cd17355">
    <property type="entry name" value="MFS_YcxA_like"/>
    <property type="match status" value="1"/>
</dbReference>